<feature type="transmembrane region" description="Helical" evidence="7">
    <location>
        <begin position="327"/>
        <end position="355"/>
    </location>
</feature>
<dbReference type="PROSITE" id="PS50222">
    <property type="entry name" value="EF_HAND_2"/>
    <property type="match status" value="1"/>
</dbReference>
<evidence type="ECO:0000256" key="1">
    <source>
        <dbReference type="ARBA" id="ARBA00004141"/>
    </source>
</evidence>
<gene>
    <name evidence="9" type="ORF">Ctob_003919</name>
</gene>
<keyword evidence="5 7" id="KW-0472">Membrane</keyword>
<keyword evidence="2 7" id="KW-0812">Transmembrane</keyword>
<dbReference type="InterPro" id="IPR027359">
    <property type="entry name" value="Volt_channel_dom_sf"/>
</dbReference>
<dbReference type="AlphaFoldDB" id="A0A0M0JSS5"/>
<feature type="transmembrane region" description="Helical" evidence="7">
    <location>
        <begin position="213"/>
        <end position="231"/>
    </location>
</feature>
<dbReference type="CDD" id="cd00051">
    <property type="entry name" value="EFh"/>
    <property type="match status" value="1"/>
</dbReference>
<evidence type="ECO:0000256" key="4">
    <source>
        <dbReference type="ARBA" id="ARBA00022989"/>
    </source>
</evidence>
<protein>
    <recommendedName>
        <fullName evidence="8">EF-hand domain-containing protein</fullName>
    </recommendedName>
</protein>
<feature type="region of interest" description="Disordered" evidence="6">
    <location>
        <begin position="1"/>
        <end position="28"/>
    </location>
</feature>
<dbReference type="InterPro" id="IPR043203">
    <property type="entry name" value="VGCC_Ca_Na"/>
</dbReference>
<evidence type="ECO:0000256" key="5">
    <source>
        <dbReference type="ARBA" id="ARBA00023136"/>
    </source>
</evidence>
<dbReference type="InterPro" id="IPR005821">
    <property type="entry name" value="Ion_trans_dom"/>
</dbReference>
<sequence>MERLRERKKRPSDEVSFKEPPQVRKPRVMSEEEAAIAIENRYRLHSRRVLARKNGEPSKAMPSLDMFATFASRVSSAAATRAAHERARGKIKKGPPEGIALDVYKAFNKIDKDHSGVIEAEEMVQCLKEFQRGVTNRQARRLIAECGPLLNENQGLVDSDGHCDAVDVFGFAKLKATIDVRLVREPWWNDSLRGKNKPLPYQREVRAIYTNPIVVWSVAAVIIGNFIVNILEKEYDPDPNEMKMKPLWDGFDTAFNAIFLVELLANLYGYGFGPAFWRSGWNVFDTIITGVGVILLAGVSGPISQLKLLRAFRVFRLFKRIQSLNRIIMALLASIPGVANAFVILFIFYCIYAILAVELFRDFGINGTYMTDDLGSSRHIVDSTTPRGYTNGIEYYGTYSRAMYTLFETMTGDSNFEALARPLTFGLYQRSAIFVSFFFVSFIILTGMVMTNVVVAVLLDKFSEPPSSIEMTDEQVTQLISSINEEMDPNRAEPSPTTVPPTDYTKAQLFRLVERMDQRAMRTERAVERCMAMEVKLDQLIKDKGVLVYSERSRGDSRVDSRSSRETEKNRPPAGRR</sequence>
<dbReference type="Gene3D" id="1.10.287.70">
    <property type="match status" value="1"/>
</dbReference>
<dbReference type="SUPFAM" id="SSF81324">
    <property type="entry name" value="Voltage-gated potassium channels"/>
    <property type="match status" value="1"/>
</dbReference>
<feature type="transmembrane region" description="Helical" evidence="7">
    <location>
        <begin position="432"/>
        <end position="459"/>
    </location>
</feature>
<dbReference type="Proteomes" id="UP000037460">
    <property type="component" value="Unassembled WGS sequence"/>
</dbReference>
<feature type="domain" description="EF-hand" evidence="8">
    <location>
        <begin position="98"/>
        <end position="133"/>
    </location>
</feature>
<comment type="caution">
    <text evidence="9">The sequence shown here is derived from an EMBL/GenBank/DDBJ whole genome shotgun (WGS) entry which is preliminary data.</text>
</comment>
<evidence type="ECO:0000259" key="8">
    <source>
        <dbReference type="PROSITE" id="PS50222"/>
    </source>
</evidence>
<reference evidence="10" key="1">
    <citation type="journal article" date="2015" name="PLoS Genet.">
        <title>Genome Sequence and Transcriptome Analyses of Chrysochromulina tobin: Metabolic Tools for Enhanced Algal Fitness in the Prominent Order Prymnesiales (Haptophyceae).</title>
        <authorList>
            <person name="Hovde B.T."/>
            <person name="Deodato C.R."/>
            <person name="Hunsperger H.M."/>
            <person name="Ryken S.A."/>
            <person name="Yost W."/>
            <person name="Jha R.K."/>
            <person name="Patterson J."/>
            <person name="Monnat R.J. Jr."/>
            <person name="Barlow S.B."/>
            <person name="Starkenburg S.R."/>
            <person name="Cattolico R.A."/>
        </authorList>
    </citation>
    <scope>NUCLEOTIDE SEQUENCE</scope>
    <source>
        <strain evidence="10">CCMP291</strain>
    </source>
</reference>
<keyword evidence="10" id="KW-1185">Reference proteome</keyword>
<evidence type="ECO:0000256" key="7">
    <source>
        <dbReference type="SAM" id="Phobius"/>
    </source>
</evidence>
<dbReference type="SMART" id="SM00054">
    <property type="entry name" value="EFh"/>
    <property type="match status" value="1"/>
</dbReference>
<dbReference type="GO" id="GO:0005248">
    <property type="term" value="F:voltage-gated sodium channel activity"/>
    <property type="evidence" value="ECO:0007669"/>
    <property type="project" value="TreeGrafter"/>
</dbReference>
<dbReference type="InterPro" id="IPR002048">
    <property type="entry name" value="EF_hand_dom"/>
</dbReference>
<evidence type="ECO:0000313" key="10">
    <source>
        <dbReference type="Proteomes" id="UP000037460"/>
    </source>
</evidence>
<organism evidence="9 10">
    <name type="scientific">Chrysochromulina tobinii</name>
    <dbReference type="NCBI Taxonomy" id="1460289"/>
    <lineage>
        <taxon>Eukaryota</taxon>
        <taxon>Haptista</taxon>
        <taxon>Haptophyta</taxon>
        <taxon>Prymnesiophyceae</taxon>
        <taxon>Prymnesiales</taxon>
        <taxon>Chrysochromulinaceae</taxon>
        <taxon>Chrysochromulina</taxon>
    </lineage>
</organism>
<feature type="transmembrane region" description="Helical" evidence="7">
    <location>
        <begin position="287"/>
        <end position="306"/>
    </location>
</feature>
<keyword evidence="4 7" id="KW-1133">Transmembrane helix</keyword>
<evidence type="ECO:0000256" key="2">
    <source>
        <dbReference type="ARBA" id="ARBA00022692"/>
    </source>
</evidence>
<dbReference type="Gene3D" id="1.10.238.10">
    <property type="entry name" value="EF-hand"/>
    <property type="match status" value="1"/>
</dbReference>
<dbReference type="PROSITE" id="PS00018">
    <property type="entry name" value="EF_HAND_1"/>
    <property type="match status" value="1"/>
</dbReference>
<dbReference type="Pfam" id="PF13405">
    <property type="entry name" value="EF-hand_6"/>
    <property type="match status" value="1"/>
</dbReference>
<dbReference type="OrthoDB" id="2984333at2759"/>
<accession>A0A0M0JSS5</accession>
<dbReference type="Pfam" id="PF00520">
    <property type="entry name" value="Ion_trans"/>
    <property type="match status" value="1"/>
</dbReference>
<dbReference type="GO" id="GO:0001518">
    <property type="term" value="C:voltage-gated sodium channel complex"/>
    <property type="evidence" value="ECO:0007669"/>
    <property type="project" value="TreeGrafter"/>
</dbReference>
<dbReference type="Gene3D" id="1.20.120.350">
    <property type="entry name" value="Voltage-gated potassium channels. Chain C"/>
    <property type="match status" value="1"/>
</dbReference>
<evidence type="ECO:0000313" key="9">
    <source>
        <dbReference type="EMBL" id="KOO29238.1"/>
    </source>
</evidence>
<dbReference type="EMBL" id="JWZX01002446">
    <property type="protein sequence ID" value="KOO29238.1"/>
    <property type="molecule type" value="Genomic_DNA"/>
</dbReference>
<comment type="subcellular location">
    <subcellularLocation>
        <location evidence="1">Membrane</location>
        <topology evidence="1">Multi-pass membrane protein</topology>
    </subcellularLocation>
</comment>
<dbReference type="PANTHER" id="PTHR10037">
    <property type="entry name" value="VOLTAGE-GATED CATION CHANNEL CALCIUM AND SODIUM"/>
    <property type="match status" value="1"/>
</dbReference>
<dbReference type="GO" id="GO:0005509">
    <property type="term" value="F:calcium ion binding"/>
    <property type="evidence" value="ECO:0007669"/>
    <property type="project" value="InterPro"/>
</dbReference>
<feature type="region of interest" description="Disordered" evidence="6">
    <location>
        <begin position="550"/>
        <end position="577"/>
    </location>
</feature>
<name>A0A0M0JSS5_9EUKA</name>
<feature type="compositionally biased region" description="Basic and acidic residues" evidence="6">
    <location>
        <begin position="1"/>
        <end position="17"/>
    </location>
</feature>
<dbReference type="InterPro" id="IPR011992">
    <property type="entry name" value="EF-hand-dom_pair"/>
</dbReference>
<proteinExistence type="predicted"/>
<dbReference type="InterPro" id="IPR018247">
    <property type="entry name" value="EF_Hand_1_Ca_BS"/>
</dbReference>
<dbReference type="PANTHER" id="PTHR10037:SF62">
    <property type="entry name" value="SODIUM CHANNEL PROTEIN 60E"/>
    <property type="match status" value="1"/>
</dbReference>
<evidence type="ECO:0000256" key="6">
    <source>
        <dbReference type="SAM" id="MobiDB-lite"/>
    </source>
</evidence>
<feature type="compositionally biased region" description="Basic and acidic residues" evidence="6">
    <location>
        <begin position="550"/>
        <end position="571"/>
    </location>
</feature>
<evidence type="ECO:0000256" key="3">
    <source>
        <dbReference type="ARBA" id="ARBA00022837"/>
    </source>
</evidence>
<keyword evidence="3" id="KW-0106">Calcium</keyword>
<dbReference type="SUPFAM" id="SSF47473">
    <property type="entry name" value="EF-hand"/>
    <property type="match status" value="1"/>
</dbReference>